<dbReference type="OrthoDB" id="9862436at2"/>
<dbReference type="EMBL" id="BMHA01000008">
    <property type="protein sequence ID" value="GGI07209.1"/>
    <property type="molecule type" value="Genomic_DNA"/>
</dbReference>
<evidence type="ECO:0000313" key="2">
    <source>
        <dbReference type="Proteomes" id="UP000650511"/>
    </source>
</evidence>
<proteinExistence type="predicted"/>
<dbReference type="Proteomes" id="UP000650511">
    <property type="component" value="Unassembled WGS sequence"/>
</dbReference>
<name>A0A8J3AFW1_9ACTN</name>
<gene>
    <name evidence="1" type="ORF">GCM10011354_22940</name>
</gene>
<dbReference type="RefSeq" id="WP_130649980.1">
    <property type="nucleotide sequence ID" value="NZ_BMHA01000008.1"/>
</dbReference>
<accession>A0A8J3AFW1</accession>
<reference evidence="1" key="2">
    <citation type="submission" date="2020-09" db="EMBL/GenBank/DDBJ databases">
        <authorList>
            <person name="Sun Q."/>
            <person name="Zhou Y."/>
        </authorList>
    </citation>
    <scope>NUCLEOTIDE SEQUENCE</scope>
    <source>
        <strain evidence="1">CGMCC 1.14988</strain>
    </source>
</reference>
<evidence type="ECO:0000313" key="1">
    <source>
        <dbReference type="EMBL" id="GGI07209.1"/>
    </source>
</evidence>
<sequence>MDDDSGWNDLLVGGWHAGVRDAVVVRVERASVGHHGELVRTLSDPDGARYAWVESLHRRVLGAIRAETGADLDELGSQAAWACYEDVWERLRVRWGRGGRLARVPLGGEPDVVRLLHSLPPSAAEAAGADISCEPPDPLWLHGRLLVDLEGLAGHVAASPDDTDLRILAGLLRGACRRQ</sequence>
<keyword evidence="2" id="KW-1185">Reference proteome</keyword>
<dbReference type="AlphaFoldDB" id="A0A8J3AFW1"/>
<protein>
    <submittedName>
        <fullName evidence="1">Uncharacterized protein</fullName>
    </submittedName>
</protein>
<comment type="caution">
    <text evidence="1">The sequence shown here is derived from an EMBL/GenBank/DDBJ whole genome shotgun (WGS) entry which is preliminary data.</text>
</comment>
<organism evidence="1 2">
    <name type="scientific">Egicoccus halophilus</name>
    <dbReference type="NCBI Taxonomy" id="1670830"/>
    <lineage>
        <taxon>Bacteria</taxon>
        <taxon>Bacillati</taxon>
        <taxon>Actinomycetota</taxon>
        <taxon>Nitriliruptoria</taxon>
        <taxon>Egicoccales</taxon>
        <taxon>Egicoccaceae</taxon>
        <taxon>Egicoccus</taxon>
    </lineage>
</organism>
<reference evidence="1" key="1">
    <citation type="journal article" date="2014" name="Int. J. Syst. Evol. Microbiol.">
        <title>Complete genome sequence of Corynebacterium casei LMG S-19264T (=DSM 44701T), isolated from a smear-ripened cheese.</title>
        <authorList>
            <consortium name="US DOE Joint Genome Institute (JGI-PGF)"/>
            <person name="Walter F."/>
            <person name="Albersmeier A."/>
            <person name="Kalinowski J."/>
            <person name="Ruckert C."/>
        </authorList>
    </citation>
    <scope>NUCLEOTIDE SEQUENCE</scope>
    <source>
        <strain evidence="1">CGMCC 1.14988</strain>
    </source>
</reference>